<dbReference type="RefSeq" id="WP_099381182.1">
    <property type="nucleotide sequence ID" value="NZ_PEBD01000004.1"/>
</dbReference>
<dbReference type="Gene3D" id="3.30.450.380">
    <property type="match status" value="1"/>
</dbReference>
<dbReference type="InterPro" id="IPR001482">
    <property type="entry name" value="T2SS/T4SS_dom"/>
</dbReference>
<comment type="similarity">
    <text evidence="1">Belongs to the GSP E family.</text>
</comment>
<evidence type="ECO:0000313" key="4">
    <source>
        <dbReference type="Proteomes" id="UP000225108"/>
    </source>
</evidence>
<comment type="caution">
    <text evidence="3">The sequence shown here is derived from an EMBL/GenBank/DDBJ whole genome shotgun (WGS) entry which is preliminary data.</text>
</comment>
<evidence type="ECO:0000259" key="2">
    <source>
        <dbReference type="Pfam" id="PF00437"/>
    </source>
</evidence>
<dbReference type="PANTHER" id="PTHR30486">
    <property type="entry name" value="TWITCHING MOTILITY PROTEIN PILT"/>
    <property type="match status" value="1"/>
</dbReference>
<dbReference type="NCBIfam" id="TIGR03819">
    <property type="entry name" value="heli_sec_ATPase"/>
    <property type="match status" value="1"/>
</dbReference>
<evidence type="ECO:0000256" key="1">
    <source>
        <dbReference type="ARBA" id="ARBA00006611"/>
    </source>
</evidence>
<dbReference type="Pfam" id="PF00437">
    <property type="entry name" value="T2SSE"/>
    <property type="match status" value="1"/>
</dbReference>
<name>A0A2G3PQH7_WILMA</name>
<reference evidence="3 4" key="1">
    <citation type="submission" date="2017-10" db="EMBL/GenBank/DDBJ databases">
        <title>The draft genome sequence of Williamsia sp. BULT 1.1 isolated from the semi-arid grassland soils from South Africa.</title>
        <authorList>
            <person name="Kabwe M.H."/>
            <person name="Govender N."/>
            <person name="Mutseka Lunga P."/>
            <person name="Vikram S."/>
            <person name="Makhalanyane T.P."/>
        </authorList>
    </citation>
    <scope>NUCLEOTIDE SEQUENCE [LARGE SCALE GENOMIC DNA]</scope>
    <source>
        <strain evidence="3 4">BULT 1.1</strain>
    </source>
</reference>
<dbReference type="CDD" id="cd01130">
    <property type="entry name" value="VirB11-like_ATPase"/>
    <property type="match status" value="1"/>
</dbReference>
<sequence length="398" mass="41946">MTTRTDVAGTTRAALLTRVRERLAATAQDPTPEVMAAVVREEAGGVLGDTDLLDALRFLHTELVGAGRLETLLAGPTVNDILVVGPKQVWVDQGHGLQPSTIEFEDDDAVRRLAMRLALAAGKRLDDAQPWVDGQLTDVGRRGYNVRLHAVIPPIAVDGTCLSLRVLRPATQNLDALVASGAIVAEAATLLEAIIDARLAFLVVGGTGAGKTTLLSALLGRVDPAERILCVEDAVELAPRHPHVVRLVARTPNVEGAGEVPVRALVRQALRMRPDRIVVGEVRGAEVVDLLTAMNTGHDGGAGTLHANSTAEVPARMEALAALGGMDRPALHSQLAAAISVVIGVFRDASGARGVAEIGMVRRGDDGLVKIVPVWDRDDGFAQAAMDLADLLGSRLRR</sequence>
<dbReference type="Gene3D" id="3.40.50.300">
    <property type="entry name" value="P-loop containing nucleotide triphosphate hydrolases"/>
    <property type="match status" value="1"/>
</dbReference>
<dbReference type="EMBL" id="PEBD01000004">
    <property type="protein sequence ID" value="PHV68016.1"/>
    <property type="molecule type" value="Genomic_DNA"/>
</dbReference>
<accession>A0A2G3PQH7</accession>
<feature type="domain" description="Bacterial type II secretion system protein E" evidence="2">
    <location>
        <begin position="66"/>
        <end position="343"/>
    </location>
</feature>
<dbReference type="Proteomes" id="UP000225108">
    <property type="component" value="Unassembled WGS sequence"/>
</dbReference>
<dbReference type="InterPro" id="IPR022399">
    <property type="entry name" value="TadA-like_ATPase"/>
</dbReference>
<dbReference type="PANTHER" id="PTHR30486:SF6">
    <property type="entry name" value="TYPE IV PILUS RETRACTATION ATPASE PILT"/>
    <property type="match status" value="1"/>
</dbReference>
<dbReference type="SUPFAM" id="SSF52540">
    <property type="entry name" value="P-loop containing nucleoside triphosphate hydrolases"/>
    <property type="match status" value="1"/>
</dbReference>
<dbReference type="InterPro" id="IPR027417">
    <property type="entry name" value="P-loop_NTPase"/>
</dbReference>
<gene>
    <name evidence="3" type="ORF">CSW57_01700</name>
</gene>
<proteinExistence type="inferred from homology"/>
<dbReference type="InterPro" id="IPR050921">
    <property type="entry name" value="T4SS_GSP_E_ATPase"/>
</dbReference>
<dbReference type="GO" id="GO:0016887">
    <property type="term" value="F:ATP hydrolysis activity"/>
    <property type="evidence" value="ECO:0007669"/>
    <property type="project" value="InterPro"/>
</dbReference>
<evidence type="ECO:0000313" key="3">
    <source>
        <dbReference type="EMBL" id="PHV68016.1"/>
    </source>
</evidence>
<dbReference type="AlphaFoldDB" id="A0A2G3PQH7"/>
<organism evidence="3 4">
    <name type="scientific">Williamsia marianensis</name>
    <dbReference type="NCBI Taxonomy" id="85044"/>
    <lineage>
        <taxon>Bacteria</taxon>
        <taxon>Bacillati</taxon>
        <taxon>Actinomycetota</taxon>
        <taxon>Actinomycetes</taxon>
        <taxon>Mycobacteriales</taxon>
        <taxon>Nocardiaceae</taxon>
        <taxon>Williamsia</taxon>
    </lineage>
</organism>
<protein>
    <submittedName>
        <fullName evidence="3">ATPase</fullName>
    </submittedName>
</protein>